<evidence type="ECO:0000256" key="7">
    <source>
        <dbReference type="ARBA" id="ARBA00023136"/>
    </source>
</evidence>
<name>A0A397T9H1_9GLOM</name>
<dbReference type="GO" id="GO:0045047">
    <property type="term" value="P:protein targeting to ER"/>
    <property type="evidence" value="ECO:0007669"/>
    <property type="project" value="TreeGrafter"/>
</dbReference>
<dbReference type="Proteomes" id="UP000265703">
    <property type="component" value="Unassembled WGS sequence"/>
</dbReference>
<proteinExistence type="inferred from homology"/>
<keyword evidence="5" id="KW-0735">Signal-anchor</keyword>
<dbReference type="GO" id="GO:0006465">
    <property type="term" value="P:signal peptide processing"/>
    <property type="evidence" value="ECO:0007669"/>
    <property type="project" value="UniProtKB-UniRule"/>
</dbReference>
<dbReference type="InterPro" id="IPR007653">
    <property type="entry name" value="SPC3"/>
</dbReference>
<comment type="subcellular location">
    <subcellularLocation>
        <location evidence="1">Endoplasmic reticulum membrane</location>
        <topology evidence="1">Single-pass type II membrane protein</topology>
    </subcellularLocation>
</comment>
<feature type="transmembrane region" description="Helical" evidence="10">
    <location>
        <begin position="12"/>
        <end position="33"/>
    </location>
</feature>
<dbReference type="AlphaFoldDB" id="A0A397T9H1"/>
<dbReference type="PANTHER" id="PTHR12804:SF0">
    <property type="entry name" value="SIGNAL PEPTIDASE COMPLEX SUBUNIT 3"/>
    <property type="match status" value="1"/>
</dbReference>
<organism evidence="11 12">
    <name type="scientific">Glomus cerebriforme</name>
    <dbReference type="NCBI Taxonomy" id="658196"/>
    <lineage>
        <taxon>Eukaryota</taxon>
        <taxon>Fungi</taxon>
        <taxon>Fungi incertae sedis</taxon>
        <taxon>Mucoromycota</taxon>
        <taxon>Glomeromycotina</taxon>
        <taxon>Glomeromycetes</taxon>
        <taxon>Glomerales</taxon>
        <taxon>Glomeraceae</taxon>
        <taxon>Glomus</taxon>
    </lineage>
</organism>
<comment type="caution">
    <text evidence="11">The sequence shown here is derived from an EMBL/GenBank/DDBJ whole genome shotgun (WGS) entry which is preliminary data.</text>
</comment>
<evidence type="ECO:0000256" key="1">
    <source>
        <dbReference type="ARBA" id="ARBA00004648"/>
    </source>
</evidence>
<keyword evidence="4 9" id="KW-0256">Endoplasmic reticulum</keyword>
<accession>A0A397T9H1</accession>
<gene>
    <name evidence="11" type="ORF">C1645_874415</name>
</gene>
<evidence type="ECO:0000256" key="8">
    <source>
        <dbReference type="ARBA" id="ARBA00045670"/>
    </source>
</evidence>
<keyword evidence="3 10" id="KW-0812">Transmembrane</keyword>
<evidence type="ECO:0000256" key="2">
    <source>
        <dbReference type="ARBA" id="ARBA00009289"/>
    </source>
</evidence>
<evidence type="ECO:0000256" key="3">
    <source>
        <dbReference type="ARBA" id="ARBA00022692"/>
    </source>
</evidence>
<dbReference type="STRING" id="658196.A0A397T9H1"/>
<evidence type="ECO:0000256" key="10">
    <source>
        <dbReference type="SAM" id="Phobius"/>
    </source>
</evidence>
<protein>
    <recommendedName>
        <fullName evidence="9">Signal peptidase subunit 3</fullName>
    </recommendedName>
</protein>
<evidence type="ECO:0000256" key="6">
    <source>
        <dbReference type="ARBA" id="ARBA00022989"/>
    </source>
</evidence>
<dbReference type="GO" id="GO:0005787">
    <property type="term" value="C:signal peptidase complex"/>
    <property type="evidence" value="ECO:0007669"/>
    <property type="project" value="UniProtKB-UniRule"/>
</dbReference>
<reference evidence="11 12" key="1">
    <citation type="submission" date="2018-06" db="EMBL/GenBank/DDBJ databases">
        <title>Comparative genomics reveals the genomic features of Rhizophagus irregularis, R. cerebriforme, R. diaphanum and Gigaspora rosea, and their symbiotic lifestyle signature.</title>
        <authorList>
            <person name="Morin E."/>
            <person name="San Clemente H."/>
            <person name="Chen E.C.H."/>
            <person name="De La Providencia I."/>
            <person name="Hainaut M."/>
            <person name="Kuo A."/>
            <person name="Kohler A."/>
            <person name="Murat C."/>
            <person name="Tang N."/>
            <person name="Roy S."/>
            <person name="Loubradou J."/>
            <person name="Henrissat B."/>
            <person name="Grigoriev I.V."/>
            <person name="Corradi N."/>
            <person name="Roux C."/>
            <person name="Martin F.M."/>
        </authorList>
    </citation>
    <scope>NUCLEOTIDE SEQUENCE [LARGE SCALE GENOMIC DNA]</scope>
    <source>
        <strain evidence="11 12">DAOM 227022</strain>
    </source>
</reference>
<comment type="similarity">
    <text evidence="2 9">Belongs to the SPCS3 family.</text>
</comment>
<evidence type="ECO:0000256" key="5">
    <source>
        <dbReference type="ARBA" id="ARBA00022968"/>
    </source>
</evidence>
<dbReference type="EMBL" id="QKYT01000114">
    <property type="protein sequence ID" value="RIA92937.1"/>
    <property type="molecule type" value="Genomic_DNA"/>
</dbReference>
<evidence type="ECO:0000313" key="11">
    <source>
        <dbReference type="EMBL" id="RIA92937.1"/>
    </source>
</evidence>
<evidence type="ECO:0000256" key="9">
    <source>
        <dbReference type="PIRNR" id="PIRNR016089"/>
    </source>
</evidence>
<dbReference type="PANTHER" id="PTHR12804">
    <property type="entry name" value="MICROSOMAL SIGNAL PEPTIDASE 23 KD SUBUNIT SPC22/23"/>
    <property type="match status" value="1"/>
</dbReference>
<keyword evidence="6 10" id="KW-1133">Transmembrane helix</keyword>
<comment type="function">
    <text evidence="8">Essential component of the signal peptidase complex (SPC) which catalyzes the cleavage of N-terminal signal sequences from nascent proteins as they are translocated into the lumen of the endoplasmic reticulum. Essential for the SPC catalytic activity, possibly by stabilizing and positioning the active center of the complex close to the lumenal surface. Essential for viability.</text>
</comment>
<dbReference type="OrthoDB" id="10261524at2759"/>
<evidence type="ECO:0000313" key="12">
    <source>
        <dbReference type="Proteomes" id="UP000265703"/>
    </source>
</evidence>
<dbReference type="PIRSF" id="PIRSF016089">
    <property type="entry name" value="SPC22"/>
    <property type="match status" value="1"/>
</dbReference>
<keyword evidence="12" id="KW-1185">Reference proteome</keyword>
<keyword evidence="7 9" id="KW-0472">Membrane</keyword>
<dbReference type="Pfam" id="PF04573">
    <property type="entry name" value="SPC22"/>
    <property type="match status" value="1"/>
</dbReference>
<sequence length="180" mass="21199">MYIIFRRIIPFFTRALLVCLFISFFTTIFDIYYSTKSPSILNFKVTNIKVWLYDFEETEDKSLREFAFVTMDIDADFTSLFTFNTQAIFVSVIVEYETPTHKRNQIILWSTTITKISTSRIKSYQTLNKYSLYDITQSFNGVNGTYILEWNVIPKVGMIKYGRADSDDAKFIYAFPRINT</sequence>
<evidence type="ECO:0000256" key="4">
    <source>
        <dbReference type="ARBA" id="ARBA00022824"/>
    </source>
</evidence>